<feature type="domain" description="FAD-binding" evidence="2">
    <location>
        <begin position="5"/>
        <end position="352"/>
    </location>
</feature>
<dbReference type="Gene3D" id="3.30.9.10">
    <property type="entry name" value="D-Amino Acid Oxidase, subunit A, domain 2"/>
    <property type="match status" value="1"/>
</dbReference>
<protein>
    <submittedName>
        <fullName evidence="3">Bifunctional 3-(3-hydroxy-phenyl)propionate/3-hydroxycinnamic acid hydroxylase</fullName>
    </submittedName>
</protein>
<reference evidence="4" key="1">
    <citation type="journal article" date="2019" name="Int. J. Syst. Evol. Microbiol.">
        <title>The Global Catalogue of Microorganisms (GCM) 10K type strain sequencing project: providing services to taxonomists for standard genome sequencing and annotation.</title>
        <authorList>
            <consortium name="The Broad Institute Genomics Platform"/>
            <consortium name="The Broad Institute Genome Sequencing Center for Infectious Disease"/>
            <person name="Wu L."/>
            <person name="Ma J."/>
        </authorList>
    </citation>
    <scope>NUCLEOTIDE SEQUENCE [LARGE SCALE GENOMIC DNA]</scope>
    <source>
        <strain evidence="4">JCM 32206</strain>
    </source>
</reference>
<dbReference type="NCBIfam" id="NF004829">
    <property type="entry name" value="PRK06183.1-3"/>
    <property type="match status" value="1"/>
</dbReference>
<evidence type="ECO:0000313" key="3">
    <source>
        <dbReference type="EMBL" id="GAA4481857.1"/>
    </source>
</evidence>
<dbReference type="RefSeq" id="WP_345346535.1">
    <property type="nucleotide sequence ID" value="NZ_BAABFB010000050.1"/>
</dbReference>
<evidence type="ECO:0000313" key="4">
    <source>
        <dbReference type="Proteomes" id="UP001501183"/>
    </source>
</evidence>
<dbReference type="Pfam" id="PF01494">
    <property type="entry name" value="FAD_binding_3"/>
    <property type="match status" value="1"/>
</dbReference>
<dbReference type="PRINTS" id="PR00420">
    <property type="entry name" value="RNGMNOXGNASE"/>
</dbReference>
<keyword evidence="4" id="KW-1185">Reference proteome</keyword>
<dbReference type="PANTHER" id="PTHR43476:SF3">
    <property type="entry name" value="FAD-BINDING MONOOXYGENASE"/>
    <property type="match status" value="1"/>
</dbReference>
<comment type="caution">
    <text evidence="3">The sequence shown here is derived from an EMBL/GenBank/DDBJ whole genome shotgun (WGS) entry which is preliminary data.</text>
</comment>
<name>A0ABP8P4G7_9NOCA</name>
<proteinExistence type="predicted"/>
<dbReference type="PANTHER" id="PTHR43476">
    <property type="entry name" value="3-(3-HYDROXY-PHENYL)PROPIONATE/3-HYDROXYCINNAMIC ACID HYDROXYLASE"/>
    <property type="match status" value="1"/>
</dbReference>
<dbReference type="SUPFAM" id="SSF51905">
    <property type="entry name" value="FAD/NAD(P)-binding domain"/>
    <property type="match status" value="1"/>
</dbReference>
<gene>
    <name evidence="3" type="ORF">GCM10023094_30730</name>
</gene>
<evidence type="ECO:0000259" key="2">
    <source>
        <dbReference type="Pfam" id="PF01494"/>
    </source>
</evidence>
<evidence type="ECO:0000256" key="1">
    <source>
        <dbReference type="ARBA" id="ARBA00023002"/>
    </source>
</evidence>
<dbReference type="Gene3D" id="3.50.50.60">
    <property type="entry name" value="FAD/NAD(P)-binding domain"/>
    <property type="match status" value="1"/>
</dbReference>
<dbReference type="InterPro" id="IPR050631">
    <property type="entry name" value="PheA/TfdB_FAD_monoxygenase"/>
</dbReference>
<keyword evidence="1" id="KW-0560">Oxidoreductase</keyword>
<sequence>MSTDFDVAVVGYGPTGLVLASLLGRCGHRVAVFERWPDLYGLPRLTHIDGETARIIQAAGDVEFALRDASPKQVYEWRGCDGELLIEVDWSGRSSGFAAHYSMYQPDIESAIDQRARTYPNVEINQAVGVVALEQEGDHVALVVRPWSRDRDEQWSSGAADRTITARYVVGADGANSFVRNALGIERSDLGVDDRWLNIDTECLRPLGPDFEVTRQYCDPGHPNMFMPIGVSRQRFELAVLPGDDVERMETPEFAWEWFRGRHGLGPDDIRILRQIVYTFSARSAETWRRGRVLLAGDAAHTMPPYMGQGACSGMRDGITLAWKLDLVLSGRATADLLDTYESERRPHVEVIQQCAVELGRVANLKDPEAAAARDEAFRRGEVPPLPPFPTITTGVVAAGPDGSPRPPAGTLSPQGVVSAAGRRGRFDDVLGWGFVVVATRDPRSVLDADQRAFLDELGAVVVTTEPGGPASFDDVDGTYADYLAAHGIEAYIARPDFHLYGAGTLTELPALVDALRADLCFVDAPARRAEVTA</sequence>
<dbReference type="EMBL" id="BAABFB010000050">
    <property type="protein sequence ID" value="GAA4481857.1"/>
    <property type="molecule type" value="Genomic_DNA"/>
</dbReference>
<organism evidence="3 4">
    <name type="scientific">Rhodococcus olei</name>
    <dbReference type="NCBI Taxonomy" id="2161675"/>
    <lineage>
        <taxon>Bacteria</taxon>
        <taxon>Bacillati</taxon>
        <taxon>Actinomycetota</taxon>
        <taxon>Actinomycetes</taxon>
        <taxon>Mycobacteriales</taxon>
        <taxon>Nocardiaceae</taxon>
        <taxon>Rhodococcus</taxon>
    </lineage>
</organism>
<accession>A0ABP8P4G7</accession>
<dbReference type="InterPro" id="IPR036188">
    <property type="entry name" value="FAD/NAD-bd_sf"/>
</dbReference>
<dbReference type="InterPro" id="IPR002938">
    <property type="entry name" value="FAD-bd"/>
</dbReference>
<dbReference type="Proteomes" id="UP001501183">
    <property type="component" value="Unassembled WGS sequence"/>
</dbReference>